<evidence type="ECO:0000313" key="8">
    <source>
        <dbReference type="EMBL" id="ARQ84016.1"/>
    </source>
</evidence>
<evidence type="ECO:0000256" key="3">
    <source>
        <dbReference type="ARBA" id="ARBA00023125"/>
    </source>
</evidence>
<feature type="compositionally biased region" description="Basic residues" evidence="6">
    <location>
        <begin position="161"/>
        <end position="171"/>
    </location>
</feature>
<dbReference type="Gene3D" id="4.10.280.10">
    <property type="entry name" value="Helix-loop-helix DNA-binding domain"/>
    <property type="match status" value="1"/>
</dbReference>
<dbReference type="GO" id="GO:0003677">
    <property type="term" value="F:DNA binding"/>
    <property type="evidence" value="ECO:0007669"/>
    <property type="project" value="UniProtKB-KW"/>
</dbReference>
<dbReference type="GO" id="GO:0010052">
    <property type="term" value="P:guard cell differentiation"/>
    <property type="evidence" value="ECO:0007669"/>
    <property type="project" value="InterPro"/>
</dbReference>
<gene>
    <name evidence="8" type="primary">bHLH9</name>
</gene>
<dbReference type="PANTHER" id="PTHR46684:SF16">
    <property type="entry name" value="TRANSCRIPTION FACTOR BHLH67-LIKE ISOFORM X2"/>
    <property type="match status" value="1"/>
</dbReference>
<evidence type="ECO:0000259" key="7">
    <source>
        <dbReference type="PROSITE" id="PS50888"/>
    </source>
</evidence>
<protein>
    <submittedName>
        <fullName evidence="8">BHLH transcription factor 9</fullName>
    </submittedName>
</protein>
<dbReference type="GO" id="GO:0003700">
    <property type="term" value="F:DNA-binding transcription factor activity"/>
    <property type="evidence" value="ECO:0007669"/>
    <property type="project" value="InterPro"/>
</dbReference>
<feature type="domain" description="BHLH" evidence="7">
    <location>
        <begin position="179"/>
        <end position="230"/>
    </location>
</feature>
<keyword evidence="2" id="KW-0805">Transcription regulation</keyword>
<dbReference type="CDD" id="cd11448">
    <property type="entry name" value="bHLH_AtFAMA_like"/>
    <property type="match status" value="1"/>
</dbReference>
<dbReference type="Pfam" id="PF00010">
    <property type="entry name" value="HLH"/>
    <property type="match status" value="1"/>
</dbReference>
<dbReference type="Pfam" id="PF22754">
    <property type="entry name" value="bHLH-TF_ACT-like_plant"/>
    <property type="match status" value="1"/>
</dbReference>
<dbReference type="GO" id="GO:0045893">
    <property type="term" value="P:positive regulation of DNA-templated transcription"/>
    <property type="evidence" value="ECO:0007669"/>
    <property type="project" value="TreeGrafter"/>
</dbReference>
<comment type="subcellular location">
    <subcellularLocation>
        <location evidence="1">Nucleus</location>
    </subcellularLocation>
</comment>
<organism evidence="8">
    <name type="scientific">Betula platyphylla</name>
    <name type="common">Asian white birch</name>
    <dbReference type="NCBI Taxonomy" id="78630"/>
    <lineage>
        <taxon>Eukaryota</taxon>
        <taxon>Viridiplantae</taxon>
        <taxon>Streptophyta</taxon>
        <taxon>Embryophyta</taxon>
        <taxon>Tracheophyta</taxon>
        <taxon>Spermatophyta</taxon>
        <taxon>Magnoliopsida</taxon>
        <taxon>eudicotyledons</taxon>
        <taxon>Gunneridae</taxon>
        <taxon>Pentapetalae</taxon>
        <taxon>rosids</taxon>
        <taxon>fabids</taxon>
        <taxon>Fagales</taxon>
        <taxon>Betulaceae</taxon>
        <taxon>Betula</taxon>
    </lineage>
</organism>
<keyword evidence="3" id="KW-0238">DNA-binding</keyword>
<dbReference type="EMBL" id="KX518840">
    <property type="protein sequence ID" value="ARQ84016.1"/>
    <property type="molecule type" value="mRNA"/>
</dbReference>
<keyword evidence="5" id="KW-0539">Nucleus</keyword>
<dbReference type="InterPro" id="IPR054502">
    <property type="entry name" value="bHLH-TF_ACT-like_plant"/>
</dbReference>
<dbReference type="AlphaFoldDB" id="A0A1X9RU20"/>
<evidence type="ECO:0000256" key="2">
    <source>
        <dbReference type="ARBA" id="ARBA00023015"/>
    </source>
</evidence>
<dbReference type="SMART" id="SM00353">
    <property type="entry name" value="HLH"/>
    <property type="match status" value="1"/>
</dbReference>
<feature type="region of interest" description="Disordered" evidence="6">
    <location>
        <begin position="142"/>
        <end position="181"/>
    </location>
</feature>
<reference evidence="8" key="1">
    <citation type="submission" date="2016-07" db="EMBL/GenBank/DDBJ databases">
        <title>Cloning and Expression pattern analysis of BpbHLH9 from Betula platyphylla.</title>
        <authorList>
            <person name="Li X."/>
            <person name="Yin J."/>
        </authorList>
    </citation>
    <scope>NUCLEOTIDE SEQUENCE</scope>
</reference>
<keyword evidence="4" id="KW-0804">Transcription</keyword>
<sequence length="379" mass="42897">MECWSPREKERQFKAHFNNRSAEMEGLQGPVTPCFFGEHSGMACPEQEFIIATERGEQHFSAPMLENTIPFLQMLQSVGSPQYFLPFKEPSFQTLLRLQHFKKPWEDYTRMPEMETQIQAIELESCVTHDITELQYSPVKSETMDLQNPHPASRLAVTGRERRKRKRTRPTKNKEEVESQRMTHIAVERNRRRQMNDHLNVLKSLMPASYIQRGDQASIIGGAIDFVKELEQLLHSLEAKKRMTKNQEAGDGSSSVSGAVAVSSTGFFISPQCTVGSEEGNYGEEVKAENKSEVADIEVTVIQTHVNLKIQCRRRPGLLLKAIVALEDLRLTVLHLNITSSDSSVLYSFNLKIEDECKLGSADEIASTVHQILSFINGS</sequence>
<dbReference type="GO" id="GO:0005634">
    <property type="term" value="C:nucleus"/>
    <property type="evidence" value="ECO:0007669"/>
    <property type="project" value="UniProtKB-SubCell"/>
</dbReference>
<dbReference type="PANTHER" id="PTHR46684">
    <property type="entry name" value="TRANSCRIPTION FACTOR FAMA"/>
    <property type="match status" value="1"/>
</dbReference>
<dbReference type="SUPFAM" id="SSF47459">
    <property type="entry name" value="HLH, helix-loop-helix DNA-binding domain"/>
    <property type="match status" value="1"/>
</dbReference>
<dbReference type="InterPro" id="IPR044283">
    <property type="entry name" value="FAMA/SPEECHLESS/MUTE-like"/>
</dbReference>
<proteinExistence type="evidence at transcript level"/>
<dbReference type="PROSITE" id="PS50888">
    <property type="entry name" value="BHLH"/>
    <property type="match status" value="1"/>
</dbReference>
<evidence type="ECO:0000256" key="1">
    <source>
        <dbReference type="ARBA" id="ARBA00004123"/>
    </source>
</evidence>
<dbReference type="InterPro" id="IPR011598">
    <property type="entry name" value="bHLH_dom"/>
</dbReference>
<accession>A0A1X9RU20</accession>
<evidence type="ECO:0000256" key="4">
    <source>
        <dbReference type="ARBA" id="ARBA00023163"/>
    </source>
</evidence>
<evidence type="ECO:0000256" key="5">
    <source>
        <dbReference type="ARBA" id="ARBA00023242"/>
    </source>
</evidence>
<feature type="compositionally biased region" description="Basic and acidic residues" evidence="6">
    <location>
        <begin position="172"/>
        <end position="181"/>
    </location>
</feature>
<dbReference type="InterPro" id="IPR036638">
    <property type="entry name" value="HLH_DNA-bd_sf"/>
</dbReference>
<name>A0A1X9RU20_BETPL</name>
<evidence type="ECO:0000256" key="6">
    <source>
        <dbReference type="SAM" id="MobiDB-lite"/>
    </source>
</evidence>
<dbReference type="GO" id="GO:0046983">
    <property type="term" value="F:protein dimerization activity"/>
    <property type="evidence" value="ECO:0007669"/>
    <property type="project" value="InterPro"/>
</dbReference>